<gene>
    <name evidence="2" type="ORF">C7402_103213</name>
</gene>
<organism evidence="2 3">
    <name type="scientific">Paraburkholderia unamae</name>
    <dbReference type="NCBI Taxonomy" id="219649"/>
    <lineage>
        <taxon>Bacteria</taxon>
        <taxon>Pseudomonadati</taxon>
        <taxon>Pseudomonadota</taxon>
        <taxon>Betaproteobacteria</taxon>
        <taxon>Burkholderiales</taxon>
        <taxon>Burkholderiaceae</taxon>
        <taxon>Paraburkholderia</taxon>
    </lineage>
</organism>
<evidence type="ECO:0000313" key="2">
    <source>
        <dbReference type="EMBL" id="PVX85636.1"/>
    </source>
</evidence>
<keyword evidence="1" id="KW-0812">Transmembrane</keyword>
<feature type="transmembrane region" description="Helical" evidence="1">
    <location>
        <begin position="27"/>
        <end position="44"/>
    </location>
</feature>
<keyword evidence="1" id="KW-1133">Transmembrane helix</keyword>
<feature type="transmembrane region" description="Helical" evidence="1">
    <location>
        <begin position="82"/>
        <end position="101"/>
    </location>
</feature>
<keyword evidence="3" id="KW-1185">Reference proteome</keyword>
<name>A0ABX5KUI0_9BURK</name>
<dbReference type="EMBL" id="QEOB01000003">
    <property type="protein sequence ID" value="PVX85636.1"/>
    <property type="molecule type" value="Genomic_DNA"/>
</dbReference>
<evidence type="ECO:0000256" key="1">
    <source>
        <dbReference type="SAM" id="Phobius"/>
    </source>
</evidence>
<evidence type="ECO:0008006" key="4">
    <source>
        <dbReference type="Google" id="ProtNLM"/>
    </source>
</evidence>
<proteinExistence type="predicted"/>
<evidence type="ECO:0000313" key="3">
    <source>
        <dbReference type="Proteomes" id="UP000245712"/>
    </source>
</evidence>
<feature type="transmembrane region" description="Helical" evidence="1">
    <location>
        <begin position="56"/>
        <end position="75"/>
    </location>
</feature>
<sequence length="464" mass="52134">MRVQGITMVRLVMLLLGVDYLRKRARAILSIGVIWIAAGLTVFVDATGGARHFPLTLFAWLFLAEGIATLAVAWTGVGGQRVLRYIKGCAVVGAALLIFAGHHHGNFILSMIFGTLFLADGLLQCVSAWIVRYRRWRIAFTWGTAEILIAVFFYQPYPTHYVGTLPYCLALFLMFGGLNMIALAARVRRLDSNPALRRSRRSALLPEVDVPRESRMFDRTEWDGPPADDERALTVHVWTPSGSSRAPAQRHPIIDRYIAAVDVNGVISTGHAALESPEGIYISLYPGVEIDRSPGEFGRILRATPDNDVPGIFQPDYATEAKAWCPSTVRVRIRNYDPVKLRAFWERYRRNTHYNLTHRNCSSSVSNALEAALDGAVGRLWGERAGWGGFLRVLVTPELWVAAQIRKRAVTMAWTPGLTLDYARALSMLADPRPFAWWKASRMAITRLFRQQRAWREQDAEALR</sequence>
<accession>A0ABX5KUI0</accession>
<feature type="transmembrane region" description="Helical" evidence="1">
    <location>
        <begin position="107"/>
        <end position="131"/>
    </location>
</feature>
<reference evidence="2 3" key="1">
    <citation type="submission" date="2018-05" db="EMBL/GenBank/DDBJ databases">
        <title>Genomic Encyclopedia of Type Strains, Phase IV (KMG-V): Genome sequencing to study the core and pangenomes of soil and plant-associated prokaryotes.</title>
        <authorList>
            <person name="Whitman W."/>
        </authorList>
    </citation>
    <scope>NUCLEOTIDE SEQUENCE [LARGE SCALE GENOMIC DNA]</scope>
    <source>
        <strain evidence="2 3">SCZa-39</strain>
    </source>
</reference>
<keyword evidence="1" id="KW-0472">Membrane</keyword>
<dbReference type="Proteomes" id="UP000245712">
    <property type="component" value="Unassembled WGS sequence"/>
</dbReference>
<protein>
    <recommendedName>
        <fullName evidence="4">DUF308 domain-containing protein</fullName>
    </recommendedName>
</protein>
<comment type="caution">
    <text evidence="2">The sequence shown here is derived from an EMBL/GenBank/DDBJ whole genome shotgun (WGS) entry which is preliminary data.</text>
</comment>
<feature type="transmembrane region" description="Helical" evidence="1">
    <location>
        <begin position="169"/>
        <end position="187"/>
    </location>
</feature>
<feature type="transmembrane region" description="Helical" evidence="1">
    <location>
        <begin position="138"/>
        <end position="157"/>
    </location>
</feature>